<proteinExistence type="predicted"/>
<sequence length="261" mass="29735">MNIKLFIIASLLFVFVGQEAYSQYGVSNELGVFVGPVLFRSDYGQRKDSETNMKNSGFAFGVAHYLNFAYQAPSFFNEHFKIKTELDYITASFEHYGEWVADDKQSIGADQLRAMSGSTTVIEIGSMLEYYPLSIIDFEYQNYKLAPYIGLGVHWVNFSPKAETSYGTKDIRDPNNYPDKYRNAFQTESGSTWALVGSLGVRYKLTKTSDLVLDSRWSMYASDYVDGLNPSLKNNGSTPVPENKANDWVWWLNFGYVFYLD</sequence>
<dbReference type="Gene3D" id="2.40.160.20">
    <property type="match status" value="1"/>
</dbReference>
<evidence type="ECO:0008006" key="3">
    <source>
        <dbReference type="Google" id="ProtNLM"/>
    </source>
</evidence>
<dbReference type="InterPro" id="IPR011250">
    <property type="entry name" value="OMP/PagP_B-barrel"/>
</dbReference>
<name>A0A1M6DKU0_9FLAO</name>
<dbReference type="EMBL" id="FQYV01000005">
    <property type="protein sequence ID" value="SHI73790.1"/>
    <property type="molecule type" value="Genomic_DNA"/>
</dbReference>
<dbReference type="STRING" id="797419.SAMN05216556_106130"/>
<keyword evidence="2" id="KW-1185">Reference proteome</keyword>
<dbReference type="RefSeq" id="WP_073215718.1">
    <property type="nucleotide sequence ID" value="NZ_FNNS01000006.1"/>
</dbReference>
<evidence type="ECO:0000313" key="1">
    <source>
        <dbReference type="EMBL" id="SHI73790.1"/>
    </source>
</evidence>
<dbReference type="AlphaFoldDB" id="A0A1M6DKU0"/>
<reference evidence="2" key="1">
    <citation type="submission" date="2016-11" db="EMBL/GenBank/DDBJ databases">
        <authorList>
            <person name="Varghese N."/>
            <person name="Submissions S."/>
        </authorList>
    </citation>
    <scope>NUCLEOTIDE SEQUENCE [LARGE SCALE GENOMIC DNA]</scope>
    <source>
        <strain evidence="2">DSM 26349</strain>
    </source>
</reference>
<dbReference type="OrthoDB" id="1142271at2"/>
<dbReference type="SUPFAM" id="SSF56925">
    <property type="entry name" value="OMPA-like"/>
    <property type="match status" value="1"/>
</dbReference>
<organism evidence="1 2">
    <name type="scientific">Aequorivita viscosa</name>
    <dbReference type="NCBI Taxonomy" id="797419"/>
    <lineage>
        <taxon>Bacteria</taxon>
        <taxon>Pseudomonadati</taxon>
        <taxon>Bacteroidota</taxon>
        <taxon>Flavobacteriia</taxon>
        <taxon>Flavobacteriales</taxon>
        <taxon>Flavobacteriaceae</taxon>
        <taxon>Aequorivita</taxon>
    </lineage>
</organism>
<dbReference type="NCBIfam" id="NF047659">
    <property type="entry name" value="THC0290_0291_fam"/>
    <property type="match status" value="1"/>
</dbReference>
<evidence type="ECO:0000313" key="2">
    <source>
        <dbReference type="Proteomes" id="UP000184172"/>
    </source>
</evidence>
<dbReference type="Proteomes" id="UP000184172">
    <property type="component" value="Unassembled WGS sequence"/>
</dbReference>
<accession>A0A1M6DKU0</accession>
<gene>
    <name evidence="1" type="ORF">SAMN04487908_10542</name>
</gene>
<protein>
    <recommendedName>
        <fullName evidence="3">Glutamate dehydrogenase</fullName>
    </recommendedName>
</protein>